<evidence type="ECO:0000313" key="2">
    <source>
        <dbReference type="EMBL" id="KAF2247003.1"/>
    </source>
</evidence>
<dbReference type="RefSeq" id="XP_033682007.1">
    <property type="nucleotide sequence ID" value="XM_033831058.1"/>
</dbReference>
<dbReference type="InterPro" id="IPR036188">
    <property type="entry name" value="FAD/NAD-bd_sf"/>
</dbReference>
<dbReference type="InterPro" id="IPR054707">
    <property type="entry name" value="DhpH_subs-bd"/>
</dbReference>
<dbReference type="Gene3D" id="3.50.50.60">
    <property type="entry name" value="FAD/NAD(P)-binding domain"/>
    <property type="match status" value="1"/>
</dbReference>
<dbReference type="PANTHER" id="PTHR47469">
    <property type="entry name" value="MONOOXYGENASE-LIKE"/>
    <property type="match status" value="1"/>
</dbReference>
<dbReference type="Pfam" id="PF22607">
    <property type="entry name" value="FAD_binding-like"/>
    <property type="match status" value="1"/>
</dbReference>
<reference evidence="2" key="1">
    <citation type="journal article" date="2020" name="Stud. Mycol.">
        <title>101 Dothideomycetes genomes: a test case for predicting lifestyles and emergence of pathogens.</title>
        <authorList>
            <person name="Haridas S."/>
            <person name="Albert R."/>
            <person name="Binder M."/>
            <person name="Bloem J."/>
            <person name="Labutti K."/>
            <person name="Salamov A."/>
            <person name="Andreopoulos B."/>
            <person name="Baker S."/>
            <person name="Barry K."/>
            <person name="Bills G."/>
            <person name="Bluhm B."/>
            <person name="Cannon C."/>
            <person name="Castanera R."/>
            <person name="Culley D."/>
            <person name="Daum C."/>
            <person name="Ezra D."/>
            <person name="Gonzalez J."/>
            <person name="Henrissat B."/>
            <person name="Kuo A."/>
            <person name="Liang C."/>
            <person name="Lipzen A."/>
            <person name="Lutzoni F."/>
            <person name="Magnuson J."/>
            <person name="Mondo S."/>
            <person name="Nolan M."/>
            <person name="Ohm R."/>
            <person name="Pangilinan J."/>
            <person name="Park H.-J."/>
            <person name="Ramirez L."/>
            <person name="Alfaro M."/>
            <person name="Sun H."/>
            <person name="Tritt A."/>
            <person name="Yoshinaga Y."/>
            <person name="Zwiers L.-H."/>
            <person name="Turgeon B."/>
            <person name="Goodwin S."/>
            <person name="Spatafora J."/>
            <person name="Crous P."/>
            <person name="Grigoriev I."/>
        </authorList>
    </citation>
    <scope>NUCLEOTIDE SEQUENCE</scope>
    <source>
        <strain evidence="2">CBS 122368</strain>
    </source>
</reference>
<protein>
    <submittedName>
        <fullName evidence="2">FAD/NAD(P)-binding domain-containing protein</fullName>
    </submittedName>
</protein>
<evidence type="ECO:0000259" key="1">
    <source>
        <dbReference type="Pfam" id="PF22607"/>
    </source>
</evidence>
<feature type="domain" description="2,6-dihydroxypyridine 3-monooxygenase substrate binding" evidence="1">
    <location>
        <begin position="198"/>
        <end position="317"/>
    </location>
</feature>
<proteinExistence type="predicted"/>
<organism evidence="2 3">
    <name type="scientific">Trematosphaeria pertusa</name>
    <dbReference type="NCBI Taxonomy" id="390896"/>
    <lineage>
        <taxon>Eukaryota</taxon>
        <taxon>Fungi</taxon>
        <taxon>Dikarya</taxon>
        <taxon>Ascomycota</taxon>
        <taxon>Pezizomycotina</taxon>
        <taxon>Dothideomycetes</taxon>
        <taxon>Pleosporomycetidae</taxon>
        <taxon>Pleosporales</taxon>
        <taxon>Massarineae</taxon>
        <taxon>Trematosphaeriaceae</taxon>
        <taxon>Trematosphaeria</taxon>
    </lineage>
</organism>
<dbReference type="GeneID" id="54584388"/>
<accession>A0A6A6IBY3</accession>
<dbReference type="Proteomes" id="UP000800094">
    <property type="component" value="Unassembled WGS sequence"/>
</dbReference>
<dbReference type="EMBL" id="ML987197">
    <property type="protein sequence ID" value="KAF2247003.1"/>
    <property type="molecule type" value="Genomic_DNA"/>
</dbReference>
<dbReference type="Gene3D" id="3.30.9.60">
    <property type="match status" value="1"/>
</dbReference>
<dbReference type="InterPro" id="IPR053212">
    <property type="entry name" value="DHP_3-monooxygenase"/>
</dbReference>
<dbReference type="OrthoDB" id="16820at2759"/>
<dbReference type="AlphaFoldDB" id="A0A6A6IBY3"/>
<dbReference type="PANTHER" id="PTHR47469:SF2">
    <property type="entry name" value="OS06G0597600 PROTEIN"/>
    <property type="match status" value="1"/>
</dbReference>
<gene>
    <name evidence="2" type="ORF">BU26DRAFT_531840</name>
</gene>
<evidence type="ECO:0000313" key="3">
    <source>
        <dbReference type="Proteomes" id="UP000800094"/>
    </source>
</evidence>
<dbReference type="SUPFAM" id="SSF51905">
    <property type="entry name" value="FAD/NAD(P)-binding domain"/>
    <property type="match status" value="1"/>
</dbReference>
<keyword evidence="3" id="KW-1185">Reference proteome</keyword>
<name>A0A6A6IBY3_9PLEO</name>
<sequence>MPQTTPKDVVIVGGSLGGLFTGVALKRLRRNLNIRIFERNPTPLLHDQGAGVVAGHETQVFFHRNDRTRTPLTVTSRQRLYLDKSGKVMQREDSVQQMTSWDLLYHVLRANYDGTESEYAKVPEEREDEGTATYEYGCTVTDVKTPGGSSTAFDKPVELTVRRDSGDTFSAKADLIIAADGPSSTIRSHYFPQVARKYAGYVAWRGTVPEDKISESAADIFGIQILAYVIPGLNGALEPGKRLVNWVWYVNYAEGSPEHTELMTDKDGKRHHVTLPPGGVLERVWSKQKKRAVEILPSQFAELVEKTQVPFVQGITDAIAPSAVLDGGRVLLLGDALANFRPHTAGSTSQAAMDAMALAEAIENVFEGEGLKALQEWEENVTQFAKEVQSYGVHIGNRSQFGDHPLNG</sequence>
<dbReference type="SUPFAM" id="SSF54373">
    <property type="entry name" value="FAD-linked reductases, C-terminal domain"/>
    <property type="match status" value="1"/>
</dbReference>
<dbReference type="PRINTS" id="PR00420">
    <property type="entry name" value="RNGMNOXGNASE"/>
</dbReference>